<dbReference type="InterPro" id="IPR030678">
    <property type="entry name" value="Peptide/Ni-bd"/>
</dbReference>
<dbReference type="RefSeq" id="WP_121688437.1">
    <property type="nucleotide sequence ID" value="NZ_RCUY01000005.1"/>
</dbReference>
<proteinExistence type="predicted"/>
<dbReference type="AlphaFoldDB" id="A0A3L7ASA7"/>
<dbReference type="CDD" id="cd08494">
    <property type="entry name" value="PBP2_NikA_DppA_OppA_like_6"/>
    <property type="match status" value="1"/>
</dbReference>
<dbReference type="Gene3D" id="3.40.190.10">
    <property type="entry name" value="Periplasmic binding protein-like II"/>
    <property type="match status" value="1"/>
</dbReference>
<protein>
    <submittedName>
        <fullName evidence="4">ABC transporter substrate-binding protein</fullName>
    </submittedName>
</protein>
<keyword evidence="1 2" id="KW-0732">Signal</keyword>
<dbReference type="EMBL" id="RCUY01000005">
    <property type="protein sequence ID" value="RLP83317.1"/>
    <property type="molecule type" value="Genomic_DNA"/>
</dbReference>
<dbReference type="GO" id="GO:0043190">
    <property type="term" value="C:ATP-binding cassette (ABC) transporter complex"/>
    <property type="evidence" value="ECO:0007669"/>
    <property type="project" value="InterPro"/>
</dbReference>
<dbReference type="PIRSF" id="PIRSF002741">
    <property type="entry name" value="MppA"/>
    <property type="match status" value="1"/>
</dbReference>
<dbReference type="Proteomes" id="UP000269438">
    <property type="component" value="Unassembled WGS sequence"/>
</dbReference>
<dbReference type="InterPro" id="IPR039424">
    <property type="entry name" value="SBP_5"/>
</dbReference>
<dbReference type="PANTHER" id="PTHR30290:SF38">
    <property type="entry name" value="D,D-DIPEPTIDE-BINDING PERIPLASMIC PROTEIN DDPA-RELATED"/>
    <property type="match status" value="1"/>
</dbReference>
<dbReference type="SUPFAM" id="SSF53850">
    <property type="entry name" value="Periplasmic binding protein-like II"/>
    <property type="match status" value="1"/>
</dbReference>
<keyword evidence="5" id="KW-1185">Reference proteome</keyword>
<sequence>MRTPRSRLLFAAGLATVLALSGCAAPSTSDNTGTNASVNVGLILEPTDLNIRKTSGVALDQVLLDNVYEGLVRREADGSVVDSLAKSHEISADGLTYTFTLNDGVKFHSGAELKASDVVWSLNQVVTDASIKDHATLAAIRSVSSPDPKTVVIELANPDSNLLWNLGGRAGQILEEKATNDLATSANGTGPFELKAGAWKQGDSLKLERNDNYYGTKAKVREVVFSYIPDPTAAINATLTGDLDVQTGVDASLSPQLERDKDVTLTKGRTTDKYTLVFNPKVPALADPKVREALRLGIDHKAIIDSIGGAGVPQGGPIPALDPGYQDLTGLVPFDPEKAKALLAEAGQSDLTLTLTVANHYPTVISNVLTSQFKNIGVTLKVNRVEFPTWLNDVYTNHDFDLSLVNHAESRDFANWTDPTYYFGYNNPHVQELYKESVAATDPKVADAKLAEAAKIVAQDNPADWLFTGTALTAIRKGVTGFPTDSTTSRLYLGNLAVSE</sequence>
<evidence type="ECO:0000313" key="5">
    <source>
        <dbReference type="Proteomes" id="UP000269438"/>
    </source>
</evidence>
<dbReference type="Gene3D" id="3.90.76.10">
    <property type="entry name" value="Dipeptide-binding Protein, Domain 1"/>
    <property type="match status" value="1"/>
</dbReference>
<dbReference type="GO" id="GO:1904680">
    <property type="term" value="F:peptide transmembrane transporter activity"/>
    <property type="evidence" value="ECO:0007669"/>
    <property type="project" value="TreeGrafter"/>
</dbReference>
<feature type="domain" description="Solute-binding protein family 5" evidence="3">
    <location>
        <begin position="80"/>
        <end position="409"/>
    </location>
</feature>
<dbReference type="PANTHER" id="PTHR30290">
    <property type="entry name" value="PERIPLASMIC BINDING COMPONENT OF ABC TRANSPORTER"/>
    <property type="match status" value="1"/>
</dbReference>
<evidence type="ECO:0000256" key="2">
    <source>
        <dbReference type="SAM" id="SignalP"/>
    </source>
</evidence>
<gene>
    <name evidence="4" type="ORF">D9V34_08835</name>
</gene>
<accession>A0A3L7ASA7</accession>
<name>A0A3L7ASA7_9MICO</name>
<evidence type="ECO:0000256" key="1">
    <source>
        <dbReference type="ARBA" id="ARBA00022729"/>
    </source>
</evidence>
<dbReference type="GO" id="GO:0042597">
    <property type="term" value="C:periplasmic space"/>
    <property type="evidence" value="ECO:0007669"/>
    <property type="project" value="UniProtKB-ARBA"/>
</dbReference>
<feature type="chain" id="PRO_5018180244" evidence="2">
    <location>
        <begin position="25"/>
        <end position="500"/>
    </location>
</feature>
<dbReference type="Pfam" id="PF00496">
    <property type="entry name" value="SBP_bac_5"/>
    <property type="match status" value="1"/>
</dbReference>
<evidence type="ECO:0000313" key="4">
    <source>
        <dbReference type="EMBL" id="RLP83317.1"/>
    </source>
</evidence>
<comment type="caution">
    <text evidence="4">The sequence shown here is derived from an EMBL/GenBank/DDBJ whole genome shotgun (WGS) entry which is preliminary data.</text>
</comment>
<dbReference type="PROSITE" id="PS51257">
    <property type="entry name" value="PROKAR_LIPOPROTEIN"/>
    <property type="match status" value="1"/>
</dbReference>
<dbReference type="Gene3D" id="3.10.105.10">
    <property type="entry name" value="Dipeptide-binding Protein, Domain 3"/>
    <property type="match status" value="1"/>
</dbReference>
<feature type="signal peptide" evidence="2">
    <location>
        <begin position="1"/>
        <end position="24"/>
    </location>
</feature>
<dbReference type="GO" id="GO:0015833">
    <property type="term" value="P:peptide transport"/>
    <property type="evidence" value="ECO:0007669"/>
    <property type="project" value="TreeGrafter"/>
</dbReference>
<organism evidence="4 5">
    <name type="scientific">Mycetocola lacteus</name>
    <dbReference type="NCBI Taxonomy" id="76637"/>
    <lineage>
        <taxon>Bacteria</taxon>
        <taxon>Bacillati</taxon>
        <taxon>Actinomycetota</taxon>
        <taxon>Actinomycetes</taxon>
        <taxon>Micrococcales</taxon>
        <taxon>Microbacteriaceae</taxon>
        <taxon>Mycetocola</taxon>
    </lineage>
</organism>
<reference evidence="4 5" key="1">
    <citation type="submission" date="2018-10" db="EMBL/GenBank/DDBJ databases">
        <authorList>
            <person name="Li J."/>
        </authorList>
    </citation>
    <scope>NUCLEOTIDE SEQUENCE [LARGE SCALE GENOMIC DNA]</scope>
    <source>
        <strain evidence="4 5">JCM 11654</strain>
    </source>
</reference>
<evidence type="ECO:0000259" key="3">
    <source>
        <dbReference type="Pfam" id="PF00496"/>
    </source>
</evidence>
<dbReference type="OrthoDB" id="9796817at2"/>
<dbReference type="InterPro" id="IPR000914">
    <property type="entry name" value="SBP_5_dom"/>
</dbReference>